<organism evidence="7 8">
    <name type="scientific">Penicillium canariense</name>
    <dbReference type="NCBI Taxonomy" id="189055"/>
    <lineage>
        <taxon>Eukaryota</taxon>
        <taxon>Fungi</taxon>
        <taxon>Dikarya</taxon>
        <taxon>Ascomycota</taxon>
        <taxon>Pezizomycotina</taxon>
        <taxon>Eurotiomycetes</taxon>
        <taxon>Eurotiomycetidae</taxon>
        <taxon>Eurotiales</taxon>
        <taxon>Aspergillaceae</taxon>
        <taxon>Penicillium</taxon>
    </lineage>
</organism>
<keyword evidence="3" id="KW-0158">Chromosome</keyword>
<evidence type="ECO:0000313" key="7">
    <source>
        <dbReference type="EMBL" id="KAJ5174321.1"/>
    </source>
</evidence>
<dbReference type="Pfam" id="PF02301">
    <property type="entry name" value="HORMA"/>
    <property type="match status" value="1"/>
</dbReference>
<dbReference type="EMBL" id="JAPQKN010000001">
    <property type="protein sequence ID" value="KAJ5174321.1"/>
    <property type="molecule type" value="Genomic_DNA"/>
</dbReference>
<name>A0A9W9LRY0_9EURO</name>
<sequence length="280" mass="31377">MRGDQCGVAEGGAARDGMESALLGFSLIDGTNGADFLELLPADCFGARNFPTDLTDEKFCYQEHFLKGSFTPDPNYSPQCVHMDRIMVMERDKDERMNAILNLLEHGIFEALMTRRLQGVQIAICKSQDGRTNVFETYTISLDYNGNRGPPDRKLAGKESWQSSLEARKGIMRMLHKITVLADERTLGFHLLYTPDCPEVYQSHGFAETYDERISYPRLPSWTRTTVTCGGIDTGSYTATLKVTYLTPPIPLGVDSVAMPESTAQRCDDRRSRFVDLGFL</sequence>
<reference evidence="7" key="1">
    <citation type="submission" date="2022-11" db="EMBL/GenBank/DDBJ databases">
        <authorList>
            <person name="Petersen C."/>
        </authorList>
    </citation>
    <scope>NUCLEOTIDE SEQUENCE</scope>
    <source>
        <strain evidence="7">IBT 26290</strain>
    </source>
</reference>
<dbReference type="InterPro" id="IPR051294">
    <property type="entry name" value="HORMA_MeioticProgression"/>
</dbReference>
<evidence type="ECO:0000256" key="2">
    <source>
        <dbReference type="ARBA" id="ARBA00004286"/>
    </source>
</evidence>
<dbReference type="RefSeq" id="XP_056545929.1">
    <property type="nucleotide sequence ID" value="XM_056682323.1"/>
</dbReference>
<dbReference type="PANTHER" id="PTHR48225:SF7">
    <property type="entry name" value="MEIOSIS-SPECIFIC PROTEIN HOP1"/>
    <property type="match status" value="1"/>
</dbReference>
<dbReference type="AlphaFoldDB" id="A0A9W9LRY0"/>
<dbReference type="OrthoDB" id="1928087at2759"/>
<protein>
    <submittedName>
        <fullName evidence="7">DNA binding protein</fullName>
    </submittedName>
</protein>
<dbReference type="GO" id="GO:0051598">
    <property type="term" value="P:meiotic recombination checkpoint signaling"/>
    <property type="evidence" value="ECO:0007669"/>
    <property type="project" value="TreeGrafter"/>
</dbReference>
<dbReference type="GO" id="GO:0005694">
    <property type="term" value="C:chromosome"/>
    <property type="evidence" value="ECO:0007669"/>
    <property type="project" value="UniProtKB-SubCell"/>
</dbReference>
<dbReference type="SUPFAM" id="SSF56019">
    <property type="entry name" value="The spindle assembly checkpoint protein mad2"/>
    <property type="match status" value="1"/>
</dbReference>
<dbReference type="PANTHER" id="PTHR48225">
    <property type="entry name" value="HORMA DOMAIN-CONTAINING PROTEIN 1"/>
    <property type="match status" value="1"/>
</dbReference>
<comment type="caution">
    <text evidence="7">The sequence shown here is derived from an EMBL/GenBank/DDBJ whole genome shotgun (WGS) entry which is preliminary data.</text>
</comment>
<evidence type="ECO:0000313" key="8">
    <source>
        <dbReference type="Proteomes" id="UP001149163"/>
    </source>
</evidence>
<reference evidence="7" key="2">
    <citation type="journal article" date="2023" name="IMA Fungus">
        <title>Comparative genomic study of the Penicillium genus elucidates a diverse pangenome and 15 lateral gene transfer events.</title>
        <authorList>
            <person name="Petersen C."/>
            <person name="Sorensen T."/>
            <person name="Nielsen M.R."/>
            <person name="Sondergaard T.E."/>
            <person name="Sorensen J.L."/>
            <person name="Fitzpatrick D.A."/>
            <person name="Frisvad J.C."/>
            <person name="Nielsen K.L."/>
        </authorList>
    </citation>
    <scope>NUCLEOTIDE SEQUENCE</scope>
    <source>
        <strain evidence="7">IBT 26290</strain>
    </source>
</reference>
<keyword evidence="8" id="KW-1185">Reference proteome</keyword>
<evidence type="ECO:0000256" key="1">
    <source>
        <dbReference type="ARBA" id="ARBA00004123"/>
    </source>
</evidence>
<proteinExistence type="predicted"/>
<evidence type="ECO:0000256" key="4">
    <source>
        <dbReference type="ARBA" id="ARBA00023242"/>
    </source>
</evidence>
<gene>
    <name evidence="7" type="ORF">N7482_000198</name>
</gene>
<evidence type="ECO:0000256" key="5">
    <source>
        <dbReference type="ARBA" id="ARBA00023254"/>
    </source>
</evidence>
<dbReference type="GO" id="GO:0007130">
    <property type="term" value="P:synaptonemal complex assembly"/>
    <property type="evidence" value="ECO:0007669"/>
    <property type="project" value="TreeGrafter"/>
</dbReference>
<accession>A0A9W9LRY0</accession>
<evidence type="ECO:0000256" key="3">
    <source>
        <dbReference type="ARBA" id="ARBA00022454"/>
    </source>
</evidence>
<dbReference type="InterPro" id="IPR036570">
    <property type="entry name" value="HORMA_dom_sf"/>
</dbReference>
<feature type="domain" description="HORMA" evidence="6">
    <location>
        <begin position="39"/>
        <end position="235"/>
    </location>
</feature>
<comment type="subcellular location">
    <subcellularLocation>
        <location evidence="2">Chromosome</location>
    </subcellularLocation>
    <subcellularLocation>
        <location evidence="1">Nucleus</location>
    </subcellularLocation>
</comment>
<keyword evidence="4" id="KW-0539">Nucleus</keyword>
<dbReference type="GO" id="GO:0005634">
    <property type="term" value="C:nucleus"/>
    <property type="evidence" value="ECO:0007669"/>
    <property type="project" value="UniProtKB-SubCell"/>
</dbReference>
<evidence type="ECO:0000259" key="6">
    <source>
        <dbReference type="Pfam" id="PF02301"/>
    </source>
</evidence>
<dbReference type="Proteomes" id="UP001149163">
    <property type="component" value="Unassembled WGS sequence"/>
</dbReference>
<dbReference type="GeneID" id="81421499"/>
<keyword evidence="5" id="KW-0469">Meiosis</keyword>
<dbReference type="Gene3D" id="3.30.900.10">
    <property type="entry name" value="HORMA domain"/>
    <property type="match status" value="1"/>
</dbReference>
<dbReference type="InterPro" id="IPR003511">
    <property type="entry name" value="HORMA_dom"/>
</dbReference>